<name>A0ABN2BDV0_9ACTN</name>
<reference evidence="1 2" key="1">
    <citation type="journal article" date="2019" name="Int. J. Syst. Evol. Microbiol.">
        <title>The Global Catalogue of Microorganisms (GCM) 10K type strain sequencing project: providing services to taxonomists for standard genome sequencing and annotation.</title>
        <authorList>
            <consortium name="The Broad Institute Genomics Platform"/>
            <consortium name="The Broad Institute Genome Sequencing Center for Infectious Disease"/>
            <person name="Wu L."/>
            <person name="Ma J."/>
        </authorList>
    </citation>
    <scope>NUCLEOTIDE SEQUENCE [LARGE SCALE GENOMIC DNA]</scope>
    <source>
        <strain evidence="1 2">JCM 14942</strain>
    </source>
</reference>
<evidence type="ECO:0008006" key="3">
    <source>
        <dbReference type="Google" id="ProtNLM"/>
    </source>
</evidence>
<protein>
    <recommendedName>
        <fullName evidence="3">Pyridoxamine 5'-phosphate oxidase</fullName>
    </recommendedName>
</protein>
<dbReference type="InterPro" id="IPR012349">
    <property type="entry name" value="Split_barrel_FMN-bd"/>
</dbReference>
<gene>
    <name evidence="1" type="ORF">GCM10009788_45040</name>
</gene>
<evidence type="ECO:0000313" key="1">
    <source>
        <dbReference type="EMBL" id="GAA1537443.1"/>
    </source>
</evidence>
<comment type="caution">
    <text evidence="1">The sequence shown here is derived from an EMBL/GenBank/DDBJ whole genome shotgun (WGS) entry which is preliminary data.</text>
</comment>
<dbReference type="SUPFAM" id="SSF50475">
    <property type="entry name" value="FMN-binding split barrel"/>
    <property type="match status" value="1"/>
</dbReference>
<dbReference type="Pfam" id="PF12900">
    <property type="entry name" value="Pyridox_ox_2"/>
    <property type="match status" value="1"/>
</dbReference>
<sequence length="155" mass="17354">MSILVELDVTECERLLRAAVFGRLALVADGRIEVLPVNYTAHDDAVWVRTSPGTLLDRYADGAQLVLEIDHVDHERGHGWSVVARGHGELVPDEERTTAEHRTAGPPRWVRREDEVWVQLRWEELTGRRVGGGWDVTAGLPVWSIRPGGPTPGRR</sequence>
<keyword evidence="2" id="KW-1185">Reference proteome</keyword>
<accession>A0ABN2BDV0</accession>
<evidence type="ECO:0000313" key="2">
    <source>
        <dbReference type="Proteomes" id="UP001500842"/>
    </source>
</evidence>
<dbReference type="Proteomes" id="UP001500842">
    <property type="component" value="Unassembled WGS sequence"/>
</dbReference>
<dbReference type="InterPro" id="IPR024747">
    <property type="entry name" value="Pyridox_Oxase-rel"/>
</dbReference>
<dbReference type="Gene3D" id="2.30.110.10">
    <property type="entry name" value="Electron Transport, Fmn-binding Protein, Chain A"/>
    <property type="match status" value="1"/>
</dbReference>
<dbReference type="RefSeq" id="WP_141007208.1">
    <property type="nucleotide sequence ID" value="NZ_BAAAOR010000033.1"/>
</dbReference>
<dbReference type="EMBL" id="BAAAOR010000033">
    <property type="protein sequence ID" value="GAA1537443.1"/>
    <property type="molecule type" value="Genomic_DNA"/>
</dbReference>
<organism evidence="1 2">
    <name type="scientific">Nocardioides humi</name>
    <dbReference type="NCBI Taxonomy" id="449461"/>
    <lineage>
        <taxon>Bacteria</taxon>
        <taxon>Bacillati</taxon>
        <taxon>Actinomycetota</taxon>
        <taxon>Actinomycetes</taxon>
        <taxon>Propionibacteriales</taxon>
        <taxon>Nocardioidaceae</taxon>
        <taxon>Nocardioides</taxon>
    </lineage>
</organism>
<proteinExistence type="predicted"/>